<evidence type="ECO:0000256" key="1">
    <source>
        <dbReference type="SAM" id="SignalP"/>
    </source>
</evidence>
<sequence>MSHSSKLLAGILCVLLINVPARGRRLSRAEKKCLKKFPVLAYDPYQELCYQKCLWRHQGLIKHNQLTANSLKFVSEFNELFGKEKTAKFQKCLAKSLTRLTIKDCFDMMKIKSCFLEAHKSTSSPRFIILGSLYVINSLVGSVVQPLQEGIVSWLYGLEPKS</sequence>
<evidence type="ECO:0000313" key="2">
    <source>
        <dbReference type="EMBL" id="CAG9856303.1"/>
    </source>
</evidence>
<keyword evidence="1" id="KW-0732">Signal</keyword>
<dbReference type="EMBL" id="OU900105">
    <property type="protein sequence ID" value="CAG9856303.1"/>
    <property type="molecule type" value="Genomic_DNA"/>
</dbReference>
<accession>A0A9N9TLR9</accession>
<feature type="signal peptide" evidence="1">
    <location>
        <begin position="1"/>
        <end position="23"/>
    </location>
</feature>
<protein>
    <submittedName>
        <fullName evidence="2">Uncharacterized protein</fullName>
    </submittedName>
</protein>
<proteinExistence type="predicted"/>
<evidence type="ECO:0000313" key="3">
    <source>
        <dbReference type="Proteomes" id="UP001153712"/>
    </source>
</evidence>
<dbReference type="Proteomes" id="UP001153712">
    <property type="component" value="Chromosome 12"/>
</dbReference>
<name>A0A9N9TLR9_PHYSR</name>
<reference evidence="2" key="1">
    <citation type="submission" date="2022-01" db="EMBL/GenBank/DDBJ databases">
        <authorList>
            <person name="King R."/>
        </authorList>
    </citation>
    <scope>NUCLEOTIDE SEQUENCE</scope>
</reference>
<dbReference type="AlphaFoldDB" id="A0A9N9TLR9"/>
<keyword evidence="3" id="KW-1185">Reference proteome</keyword>
<dbReference type="OrthoDB" id="10670427at2759"/>
<organism evidence="2 3">
    <name type="scientific">Phyllotreta striolata</name>
    <name type="common">Striped flea beetle</name>
    <name type="synonym">Crioceris striolata</name>
    <dbReference type="NCBI Taxonomy" id="444603"/>
    <lineage>
        <taxon>Eukaryota</taxon>
        <taxon>Metazoa</taxon>
        <taxon>Ecdysozoa</taxon>
        <taxon>Arthropoda</taxon>
        <taxon>Hexapoda</taxon>
        <taxon>Insecta</taxon>
        <taxon>Pterygota</taxon>
        <taxon>Neoptera</taxon>
        <taxon>Endopterygota</taxon>
        <taxon>Coleoptera</taxon>
        <taxon>Polyphaga</taxon>
        <taxon>Cucujiformia</taxon>
        <taxon>Chrysomeloidea</taxon>
        <taxon>Chrysomelidae</taxon>
        <taxon>Galerucinae</taxon>
        <taxon>Alticini</taxon>
        <taxon>Phyllotreta</taxon>
    </lineage>
</organism>
<gene>
    <name evidence="2" type="ORF">PHYEVI_LOCUS2727</name>
</gene>
<feature type="chain" id="PRO_5040313038" evidence="1">
    <location>
        <begin position="24"/>
        <end position="162"/>
    </location>
</feature>